<evidence type="ECO:0000259" key="4">
    <source>
        <dbReference type="PROSITE" id="PS50022"/>
    </source>
</evidence>
<evidence type="ECO:0000313" key="6">
    <source>
        <dbReference type="Proteomes" id="UP000824214"/>
    </source>
</evidence>
<dbReference type="PANTHER" id="PTHR42732:SF1">
    <property type="entry name" value="BETA-MANNOSIDASE"/>
    <property type="match status" value="1"/>
</dbReference>
<dbReference type="InterPro" id="IPR008979">
    <property type="entry name" value="Galactose-bd-like_sf"/>
</dbReference>
<dbReference type="SUPFAM" id="SSF49785">
    <property type="entry name" value="Galactose-binding domain-like"/>
    <property type="match status" value="2"/>
</dbReference>
<dbReference type="PANTHER" id="PTHR42732">
    <property type="entry name" value="BETA-GALACTOSIDASE"/>
    <property type="match status" value="1"/>
</dbReference>
<dbReference type="Pfam" id="PF00754">
    <property type="entry name" value="F5_F8_type_C"/>
    <property type="match status" value="1"/>
</dbReference>
<reference evidence="5" key="2">
    <citation type="submission" date="2021-04" db="EMBL/GenBank/DDBJ databases">
        <authorList>
            <person name="Gilroy R."/>
        </authorList>
    </citation>
    <scope>NUCLEOTIDE SEQUENCE</scope>
    <source>
        <strain evidence="5">ChiBcolR8-3208</strain>
    </source>
</reference>
<dbReference type="Pfam" id="PF02837">
    <property type="entry name" value="Glyco_hydro_2_N"/>
    <property type="match status" value="1"/>
</dbReference>
<keyword evidence="2" id="KW-0378">Hydrolase</keyword>
<dbReference type="EMBL" id="DWXZ01000014">
    <property type="protein sequence ID" value="HJB36629.1"/>
    <property type="molecule type" value="Genomic_DNA"/>
</dbReference>
<comment type="caution">
    <text evidence="5">The sequence shown here is derived from an EMBL/GenBank/DDBJ whole genome shotgun (WGS) entry which is preliminary data.</text>
</comment>
<dbReference type="PROSITE" id="PS00608">
    <property type="entry name" value="GLYCOSYL_HYDROL_F2_2"/>
    <property type="match status" value="1"/>
</dbReference>
<dbReference type="InterPro" id="IPR000421">
    <property type="entry name" value="FA58C"/>
</dbReference>
<dbReference type="InterPro" id="IPR006102">
    <property type="entry name" value="Ig-like_GH2"/>
</dbReference>
<accession>A0A9D2LX34</accession>
<protein>
    <submittedName>
        <fullName evidence="5">Discoidin domain-containing protein</fullName>
    </submittedName>
</protein>
<dbReference type="SUPFAM" id="SSF49303">
    <property type="entry name" value="beta-Galactosidase/glucuronidase domain"/>
    <property type="match status" value="1"/>
</dbReference>
<dbReference type="GO" id="GO:0004553">
    <property type="term" value="F:hydrolase activity, hydrolyzing O-glycosyl compounds"/>
    <property type="evidence" value="ECO:0007669"/>
    <property type="project" value="InterPro"/>
</dbReference>
<evidence type="ECO:0000256" key="3">
    <source>
        <dbReference type="ARBA" id="ARBA00023295"/>
    </source>
</evidence>
<dbReference type="InterPro" id="IPR006104">
    <property type="entry name" value="Glyco_hydro_2_N"/>
</dbReference>
<dbReference type="InterPro" id="IPR006101">
    <property type="entry name" value="Glyco_hydro_2"/>
</dbReference>
<dbReference type="PRINTS" id="PR00132">
    <property type="entry name" value="GLHYDRLASE2"/>
</dbReference>
<evidence type="ECO:0000256" key="2">
    <source>
        <dbReference type="ARBA" id="ARBA00022801"/>
    </source>
</evidence>
<comment type="similarity">
    <text evidence="1">Belongs to the glycosyl hydrolase 2 family.</text>
</comment>
<dbReference type="InterPro" id="IPR051913">
    <property type="entry name" value="GH2_Domain-Containing"/>
</dbReference>
<dbReference type="InterPro" id="IPR023232">
    <property type="entry name" value="Glyco_hydro_2_AS"/>
</dbReference>
<dbReference type="InterPro" id="IPR017853">
    <property type="entry name" value="GH"/>
</dbReference>
<proteinExistence type="inferred from homology"/>
<dbReference type="InterPro" id="IPR006103">
    <property type="entry name" value="Glyco_hydro_2_cat"/>
</dbReference>
<reference evidence="5" key="1">
    <citation type="journal article" date="2021" name="PeerJ">
        <title>Extensive microbial diversity within the chicken gut microbiome revealed by metagenomics and culture.</title>
        <authorList>
            <person name="Gilroy R."/>
            <person name="Ravi A."/>
            <person name="Getino M."/>
            <person name="Pursley I."/>
            <person name="Horton D.L."/>
            <person name="Alikhan N.F."/>
            <person name="Baker D."/>
            <person name="Gharbi K."/>
            <person name="Hall N."/>
            <person name="Watson M."/>
            <person name="Adriaenssens E.M."/>
            <person name="Foster-Nyarko E."/>
            <person name="Jarju S."/>
            <person name="Secka A."/>
            <person name="Antonio M."/>
            <person name="Oren A."/>
            <person name="Chaudhuri R.R."/>
            <person name="La Ragione R."/>
            <person name="Hildebrand F."/>
            <person name="Pallen M.J."/>
        </authorList>
    </citation>
    <scope>NUCLEOTIDE SEQUENCE</scope>
    <source>
        <strain evidence="5">ChiBcolR8-3208</strain>
    </source>
</reference>
<organism evidence="5 6">
    <name type="scientific">Candidatus Acutalibacter ornithocaccae</name>
    <dbReference type="NCBI Taxonomy" id="2838416"/>
    <lineage>
        <taxon>Bacteria</taxon>
        <taxon>Bacillati</taxon>
        <taxon>Bacillota</taxon>
        <taxon>Clostridia</taxon>
        <taxon>Eubacteriales</taxon>
        <taxon>Acutalibacteraceae</taxon>
        <taxon>Acutalibacter</taxon>
    </lineage>
</organism>
<gene>
    <name evidence="5" type="ORF">H9942_00995</name>
</gene>
<sequence length="810" mass="89991">MAREQILWNKGWKFRHGDFPQAAAPTFDDSAWADICLPHSFGIPYFMEGQFYVGYGCYRKSLFLPQAWLGKRVALEFQAAFQAAEVYVNGQLAGSHKGGYTPFVVDMTELLRPGENLVFVRVNNLWDSRQAPRAGEHVFNGGIYRDVSLLVTDPVRVAWEGIWVTTPQASRERALVEVQTEVENLTAQKRPFRLSSVVKYQGEAVAQAEFSGEAASGKKESFTQQLEVLAPHLWSPESPELYTLETTLSVEGQEPERQETTFGVRWFAFTAKEGFFLNGEPYKIHGANVHQDHAGWSDAVTHTGIARDVKLIKDCGMNFIRGSHYPHHTVFAQECDRQGVLFWPENCFWGTGGPKQEGYWTASAYPIRQEDEAEFEESCLRSLEEMIRANRNHPSIVVWSMCNEPFFTDAGTSEKMKALLQKLVAASHRLDPTRPAAIGGAQRGGIDVLGDVAGYNGDGAAIFHDPGFPNFVSEYGSSVSDRPGNFAPNYTDGVEQPHPWRSGISLWCGFHHGSILFDMGHMGMIDYYRLPLDTWHWYRENLLGIPRPEHAVEGRAARLSLTADRLELTDDGTQDVQLVVSLLGEDGRRVLSPQQVRLEVVSGGAVLPTGKVYEMSGEKGSLLDGMGAIELRALYPGETVIRAQAEGVPPVELQLLVTGDSPWDGRELVPLPAPPSVMAPPPRQALDEIGLYRPVFTSGEAPQCPAKNVTDGQWETCWKPASPEAGQWVMVDLEGTKDVEGIHVVFRGMVQHAVEVALSHTREDFRTIYNSGERPAVTDVSLDNLGQQARFIRVRFPGEATPICKIEVFA</sequence>
<dbReference type="AlphaFoldDB" id="A0A9D2LX34"/>
<dbReference type="Gene3D" id="2.60.120.260">
    <property type="entry name" value="Galactose-binding domain-like"/>
    <property type="match status" value="2"/>
</dbReference>
<evidence type="ECO:0000313" key="5">
    <source>
        <dbReference type="EMBL" id="HJB36629.1"/>
    </source>
</evidence>
<dbReference type="Gene3D" id="2.60.40.10">
    <property type="entry name" value="Immunoglobulins"/>
    <property type="match status" value="1"/>
</dbReference>
<dbReference type="GO" id="GO:0005975">
    <property type="term" value="P:carbohydrate metabolic process"/>
    <property type="evidence" value="ECO:0007669"/>
    <property type="project" value="InterPro"/>
</dbReference>
<dbReference type="InterPro" id="IPR036156">
    <property type="entry name" value="Beta-gal/glucu_dom_sf"/>
</dbReference>
<evidence type="ECO:0000256" key="1">
    <source>
        <dbReference type="ARBA" id="ARBA00007401"/>
    </source>
</evidence>
<dbReference type="Pfam" id="PF00703">
    <property type="entry name" value="Glyco_hydro_2"/>
    <property type="match status" value="1"/>
</dbReference>
<dbReference type="Gene3D" id="3.20.20.80">
    <property type="entry name" value="Glycosidases"/>
    <property type="match status" value="1"/>
</dbReference>
<dbReference type="InterPro" id="IPR013783">
    <property type="entry name" value="Ig-like_fold"/>
</dbReference>
<feature type="domain" description="F5/8 type C" evidence="4">
    <location>
        <begin position="679"/>
        <end position="810"/>
    </location>
</feature>
<dbReference type="Pfam" id="PF02836">
    <property type="entry name" value="Glyco_hydro_2_C"/>
    <property type="match status" value="1"/>
</dbReference>
<name>A0A9D2LX34_9FIRM</name>
<keyword evidence="3" id="KW-0326">Glycosidase</keyword>
<dbReference type="SUPFAM" id="SSF51445">
    <property type="entry name" value="(Trans)glycosidases"/>
    <property type="match status" value="1"/>
</dbReference>
<dbReference type="PROSITE" id="PS50022">
    <property type="entry name" value="FA58C_3"/>
    <property type="match status" value="1"/>
</dbReference>
<dbReference type="Proteomes" id="UP000824214">
    <property type="component" value="Unassembled WGS sequence"/>
</dbReference>